<dbReference type="EnsemblMetazoa" id="SMAR010302-RA">
    <property type="protein sequence ID" value="SMAR010302-PA"/>
    <property type="gene ID" value="SMAR010302"/>
</dbReference>
<name>T1J9A9_STRMM</name>
<dbReference type="EMBL" id="JH431971">
    <property type="status" value="NOT_ANNOTATED_CDS"/>
    <property type="molecule type" value="Genomic_DNA"/>
</dbReference>
<dbReference type="PhylomeDB" id="T1J9A9"/>
<protein>
    <submittedName>
        <fullName evidence="1">Uncharacterized protein</fullName>
    </submittedName>
</protein>
<dbReference type="Proteomes" id="UP000014500">
    <property type="component" value="Unassembled WGS sequence"/>
</dbReference>
<evidence type="ECO:0000313" key="1">
    <source>
        <dbReference type="EnsemblMetazoa" id="SMAR010302-PA"/>
    </source>
</evidence>
<sequence length="258" mass="29183">MAENQIKLAKTPWDGLLVGYAEGLRGYCIWNPTTDEFCFKKIFSSTFQKTQQRDSATEAMKTTLFLSVCATLLVYSMQEKECDFVAKINIFVKKIIKNFVTDKSLHAVYIGCAKAFILGDSKDCNAKKFKMPQVKECEIAIKYPELKHKLEKHNLHEYTEFIENVLNSNDMDSKEICTEFNEEGDKVLAKIKELKDAASGKDPATYKELQEFITEGMNPASKKLAYKLTNQEQLAGSKNGYRQVFEIMTGGGPSFGIP</sequence>
<organism evidence="1 2">
    <name type="scientific">Strigamia maritima</name>
    <name type="common">European centipede</name>
    <name type="synonym">Geophilus maritimus</name>
    <dbReference type="NCBI Taxonomy" id="126957"/>
    <lineage>
        <taxon>Eukaryota</taxon>
        <taxon>Metazoa</taxon>
        <taxon>Ecdysozoa</taxon>
        <taxon>Arthropoda</taxon>
        <taxon>Myriapoda</taxon>
        <taxon>Chilopoda</taxon>
        <taxon>Pleurostigmophora</taxon>
        <taxon>Geophilomorpha</taxon>
        <taxon>Linotaeniidae</taxon>
        <taxon>Strigamia</taxon>
    </lineage>
</organism>
<evidence type="ECO:0000313" key="2">
    <source>
        <dbReference type="Proteomes" id="UP000014500"/>
    </source>
</evidence>
<dbReference type="AlphaFoldDB" id="T1J9A9"/>
<accession>T1J9A9</accession>
<proteinExistence type="predicted"/>
<reference evidence="2" key="1">
    <citation type="submission" date="2011-05" db="EMBL/GenBank/DDBJ databases">
        <authorList>
            <person name="Richards S.R."/>
            <person name="Qu J."/>
            <person name="Jiang H."/>
            <person name="Jhangiani S.N."/>
            <person name="Agravi P."/>
            <person name="Goodspeed R."/>
            <person name="Gross S."/>
            <person name="Mandapat C."/>
            <person name="Jackson L."/>
            <person name="Mathew T."/>
            <person name="Pu L."/>
            <person name="Thornton R."/>
            <person name="Saada N."/>
            <person name="Wilczek-Boney K.B."/>
            <person name="Lee S."/>
            <person name="Kovar C."/>
            <person name="Wu Y."/>
            <person name="Scherer S.E."/>
            <person name="Worley K.C."/>
            <person name="Muzny D.M."/>
            <person name="Gibbs R."/>
        </authorList>
    </citation>
    <scope>NUCLEOTIDE SEQUENCE</scope>
    <source>
        <strain evidence="2">Brora</strain>
    </source>
</reference>
<reference evidence="1" key="2">
    <citation type="submission" date="2015-02" db="UniProtKB">
        <authorList>
            <consortium name="EnsemblMetazoa"/>
        </authorList>
    </citation>
    <scope>IDENTIFICATION</scope>
</reference>
<dbReference type="HOGENOM" id="CLU_1080002_0_0_1"/>
<keyword evidence="2" id="KW-1185">Reference proteome</keyword>